<accession>A2EZS1</accession>
<keyword evidence="1" id="KW-0472">Membrane</keyword>
<dbReference type="RefSeq" id="XP_001314390.1">
    <property type="nucleotide sequence ID" value="XM_001314371.1"/>
</dbReference>
<dbReference type="VEuPathDB" id="TrichDB:TVAG_002980"/>
<organism evidence="2 3">
    <name type="scientific">Trichomonas vaginalis (strain ATCC PRA-98 / G3)</name>
    <dbReference type="NCBI Taxonomy" id="412133"/>
    <lineage>
        <taxon>Eukaryota</taxon>
        <taxon>Metamonada</taxon>
        <taxon>Parabasalia</taxon>
        <taxon>Trichomonadida</taxon>
        <taxon>Trichomonadidae</taxon>
        <taxon>Trichomonas</taxon>
    </lineage>
</organism>
<keyword evidence="1" id="KW-1133">Transmembrane helix</keyword>
<name>A2EZS1_TRIV3</name>
<keyword evidence="3" id="KW-1185">Reference proteome</keyword>
<dbReference type="VEuPathDB" id="TrichDB:TVAGG3_0816450"/>
<reference evidence="2" key="1">
    <citation type="submission" date="2006-10" db="EMBL/GenBank/DDBJ databases">
        <authorList>
            <person name="Amadeo P."/>
            <person name="Zhao Q."/>
            <person name="Wortman J."/>
            <person name="Fraser-Liggett C."/>
            <person name="Carlton J."/>
        </authorList>
    </citation>
    <scope>NUCLEOTIDE SEQUENCE</scope>
    <source>
        <strain evidence="2">G3</strain>
    </source>
</reference>
<proteinExistence type="predicted"/>
<dbReference type="KEGG" id="tva:4759672"/>
<feature type="transmembrane region" description="Helical" evidence="1">
    <location>
        <begin position="225"/>
        <end position="246"/>
    </location>
</feature>
<keyword evidence="1" id="KW-0812">Transmembrane</keyword>
<dbReference type="EMBL" id="DS113555">
    <property type="protein sequence ID" value="EAY01843.1"/>
    <property type="molecule type" value="Genomic_DNA"/>
</dbReference>
<gene>
    <name evidence="2" type="ORF">TVAG_002980</name>
</gene>
<protein>
    <submittedName>
        <fullName evidence="2">Uncharacterized protein</fullName>
    </submittedName>
</protein>
<evidence type="ECO:0000313" key="3">
    <source>
        <dbReference type="Proteomes" id="UP000001542"/>
    </source>
</evidence>
<dbReference type="InParanoid" id="A2EZS1"/>
<reference evidence="2" key="2">
    <citation type="journal article" date="2007" name="Science">
        <title>Draft genome sequence of the sexually transmitted pathogen Trichomonas vaginalis.</title>
        <authorList>
            <person name="Carlton J.M."/>
            <person name="Hirt R.P."/>
            <person name="Silva J.C."/>
            <person name="Delcher A.L."/>
            <person name="Schatz M."/>
            <person name="Zhao Q."/>
            <person name="Wortman J.R."/>
            <person name="Bidwell S.L."/>
            <person name="Alsmark U.C.M."/>
            <person name="Besteiro S."/>
            <person name="Sicheritz-Ponten T."/>
            <person name="Noel C.J."/>
            <person name="Dacks J.B."/>
            <person name="Foster P.G."/>
            <person name="Simillion C."/>
            <person name="Van de Peer Y."/>
            <person name="Miranda-Saavedra D."/>
            <person name="Barton G.J."/>
            <person name="Westrop G.D."/>
            <person name="Mueller S."/>
            <person name="Dessi D."/>
            <person name="Fiori P.L."/>
            <person name="Ren Q."/>
            <person name="Paulsen I."/>
            <person name="Zhang H."/>
            <person name="Bastida-Corcuera F.D."/>
            <person name="Simoes-Barbosa A."/>
            <person name="Brown M.T."/>
            <person name="Hayes R.D."/>
            <person name="Mukherjee M."/>
            <person name="Okumura C.Y."/>
            <person name="Schneider R."/>
            <person name="Smith A.J."/>
            <person name="Vanacova S."/>
            <person name="Villalvazo M."/>
            <person name="Haas B.J."/>
            <person name="Pertea M."/>
            <person name="Feldblyum T.V."/>
            <person name="Utterback T.R."/>
            <person name="Shu C.L."/>
            <person name="Osoegawa K."/>
            <person name="de Jong P.J."/>
            <person name="Hrdy I."/>
            <person name="Horvathova L."/>
            <person name="Zubacova Z."/>
            <person name="Dolezal P."/>
            <person name="Malik S.B."/>
            <person name="Logsdon J.M. Jr."/>
            <person name="Henze K."/>
            <person name="Gupta A."/>
            <person name="Wang C.C."/>
            <person name="Dunne R.L."/>
            <person name="Upcroft J.A."/>
            <person name="Upcroft P."/>
            <person name="White O."/>
            <person name="Salzberg S.L."/>
            <person name="Tang P."/>
            <person name="Chiu C.-H."/>
            <person name="Lee Y.-S."/>
            <person name="Embley T.M."/>
            <person name="Coombs G.H."/>
            <person name="Mottram J.C."/>
            <person name="Tachezy J."/>
            <person name="Fraser-Liggett C.M."/>
            <person name="Johnson P.J."/>
        </authorList>
    </citation>
    <scope>NUCLEOTIDE SEQUENCE [LARGE SCALE GENOMIC DNA]</scope>
    <source>
        <strain evidence="2">G3</strain>
    </source>
</reference>
<evidence type="ECO:0000313" key="2">
    <source>
        <dbReference type="EMBL" id="EAY01843.1"/>
    </source>
</evidence>
<sequence>MQSYSDPKASRSYGWFAKGDDEVVSDPTFNNGFGTSMLFMEQTQKEAIIESALSMTAFRPYGPIPAEIRNVSTKTSAPSCRVQFSVTRDEGWSEFYQMCSDVEVTVDNGYLRFTTSSIDFCTVPVFYKNPGIEHVIQLRSGSPVTLLGASQWRCQTQNNNKGLNCSEEHDWEDFIPENYSGIRATMPNSMISQSSSGVKINLAGGLADSSDMREAGMRATVSLKLFENSAIILIVVFIILLVVYIYKPCACCVQYCCCCCNGSNEEEDQLDDMDSRKKK</sequence>
<dbReference type="Proteomes" id="UP000001542">
    <property type="component" value="Unassembled WGS sequence"/>
</dbReference>
<dbReference type="AlphaFoldDB" id="A2EZS1"/>
<evidence type="ECO:0000256" key="1">
    <source>
        <dbReference type="SAM" id="Phobius"/>
    </source>
</evidence>